<evidence type="ECO:0000256" key="2">
    <source>
        <dbReference type="ARBA" id="ARBA00023235"/>
    </source>
</evidence>
<dbReference type="InterPro" id="IPR003719">
    <property type="entry name" value="Phenazine_PhzF-like"/>
</dbReference>
<dbReference type="NCBIfam" id="TIGR00654">
    <property type="entry name" value="PhzF_family"/>
    <property type="match status" value="1"/>
</dbReference>
<protein>
    <submittedName>
        <fullName evidence="3">PhzF family phenazine biosynthesis protein</fullName>
    </submittedName>
</protein>
<dbReference type="RefSeq" id="WP_251591418.1">
    <property type="nucleotide sequence ID" value="NZ_JAMLJI010000001.1"/>
</dbReference>
<organism evidence="3 4">
    <name type="scientific">Larsenimonas suaedae</name>
    <dbReference type="NCBI Taxonomy" id="1851019"/>
    <lineage>
        <taxon>Bacteria</taxon>
        <taxon>Pseudomonadati</taxon>
        <taxon>Pseudomonadota</taxon>
        <taxon>Gammaproteobacteria</taxon>
        <taxon>Oceanospirillales</taxon>
        <taxon>Halomonadaceae</taxon>
        <taxon>Larsenimonas</taxon>
    </lineage>
</organism>
<dbReference type="PANTHER" id="PTHR13774:SF17">
    <property type="entry name" value="PHENAZINE BIOSYNTHESIS-LIKE DOMAIN-CONTAINING PROTEIN"/>
    <property type="match status" value="1"/>
</dbReference>
<keyword evidence="2" id="KW-0413">Isomerase</keyword>
<reference evidence="3 4" key="1">
    <citation type="submission" date="2023-04" db="EMBL/GenBank/DDBJ databases">
        <title>A long-awaited taxogenomic arrangement of the family Halomonadaceae.</title>
        <authorList>
            <person name="De La Haba R."/>
            <person name="Chuvochina M."/>
            <person name="Wittouck S."/>
            <person name="Arahal D.R."/>
            <person name="Sanchez-Porro C."/>
            <person name="Hugenholtz P."/>
            <person name="Ventosa A."/>
        </authorList>
    </citation>
    <scope>NUCLEOTIDE SEQUENCE [LARGE SCALE GENOMIC DNA]</scope>
    <source>
        <strain evidence="3 4">DSM 22428</strain>
    </source>
</reference>
<dbReference type="PANTHER" id="PTHR13774">
    <property type="entry name" value="PHENAZINE BIOSYNTHESIS PROTEIN"/>
    <property type="match status" value="1"/>
</dbReference>
<comment type="caution">
    <text evidence="3">The sequence shown here is derived from an EMBL/GenBank/DDBJ whole genome shotgun (WGS) entry which is preliminary data.</text>
</comment>
<comment type="similarity">
    <text evidence="1">Belongs to the PhzF family.</text>
</comment>
<keyword evidence="4" id="KW-1185">Reference proteome</keyword>
<evidence type="ECO:0000256" key="1">
    <source>
        <dbReference type="ARBA" id="ARBA00008270"/>
    </source>
</evidence>
<evidence type="ECO:0000313" key="4">
    <source>
        <dbReference type="Proteomes" id="UP001269375"/>
    </source>
</evidence>
<dbReference type="PIRSF" id="PIRSF016184">
    <property type="entry name" value="PhzC_PhzF"/>
    <property type="match status" value="1"/>
</dbReference>
<accession>A0ABU1GTX3</accession>
<evidence type="ECO:0000313" key="3">
    <source>
        <dbReference type="EMBL" id="MDR5895478.1"/>
    </source>
</evidence>
<dbReference type="Gene3D" id="3.10.310.10">
    <property type="entry name" value="Diaminopimelate Epimerase, Chain A, domain 1"/>
    <property type="match status" value="2"/>
</dbReference>
<sequence>MRISMYQVDAFTSELFKGNPAAVCPLTEWLPEATLQAIASENNLSETAFFVPEGEGYRLRWFTPRDEVDLCGHATLATAHVIFTHLGATEHTLRFDTRSGPLFVSKLDSGYRMNFPAAMPEPFEASSALLEGLGVTPTEVHAAFDIVVVLENEQQVRTLAPELSHWHGLGKRGVVVTAPGDHVDFVSRAFFPELDVPEDPVTGSAHCELAPYWAERLGKTTLTAHQVSERLGELTCVVEGERVGLVGQAVDYFEAVVTLPDAR</sequence>
<dbReference type="Proteomes" id="UP001269375">
    <property type="component" value="Unassembled WGS sequence"/>
</dbReference>
<gene>
    <name evidence="3" type="ORF">QC825_05265</name>
</gene>
<dbReference type="Pfam" id="PF02567">
    <property type="entry name" value="PhzC-PhzF"/>
    <property type="match status" value="1"/>
</dbReference>
<name>A0ABU1GTX3_9GAMM</name>
<proteinExistence type="inferred from homology"/>
<dbReference type="EMBL" id="JARWAO010000002">
    <property type="protein sequence ID" value="MDR5895478.1"/>
    <property type="molecule type" value="Genomic_DNA"/>
</dbReference>
<dbReference type="SUPFAM" id="SSF54506">
    <property type="entry name" value="Diaminopimelate epimerase-like"/>
    <property type="match status" value="1"/>
</dbReference>